<comment type="similarity">
    <text evidence="6">Belongs to the mitochondrion-specific ribosomal protein mL45 family.</text>
</comment>
<evidence type="ECO:0000256" key="5">
    <source>
        <dbReference type="ARBA" id="ARBA00023274"/>
    </source>
</evidence>
<evidence type="ECO:0000256" key="7">
    <source>
        <dbReference type="ARBA" id="ARBA00039448"/>
    </source>
</evidence>
<evidence type="ECO:0000256" key="10">
    <source>
        <dbReference type="SAM" id="MobiDB-lite"/>
    </source>
</evidence>
<dbReference type="PANTHER" id="PTHR28554">
    <property type="entry name" value="39S RIBOSOMAL PROTEIN L45, MITOCHONDRIAL"/>
    <property type="match status" value="1"/>
</dbReference>
<organism evidence="12 13">
    <name type="scientific">Ornithorhynchus anatinus</name>
    <name type="common">Duckbill platypus</name>
    <dbReference type="NCBI Taxonomy" id="9258"/>
    <lineage>
        <taxon>Eukaryota</taxon>
        <taxon>Metazoa</taxon>
        <taxon>Chordata</taxon>
        <taxon>Craniata</taxon>
        <taxon>Vertebrata</taxon>
        <taxon>Euteleostomi</taxon>
        <taxon>Mammalia</taxon>
        <taxon>Monotremata</taxon>
        <taxon>Ornithorhynchidae</taxon>
        <taxon>Ornithorhynchus</taxon>
    </lineage>
</organism>
<dbReference type="Pfam" id="PF04280">
    <property type="entry name" value="Tim44"/>
    <property type="match status" value="1"/>
</dbReference>
<dbReference type="AlphaFoldDB" id="A0A6I8NYB0"/>
<evidence type="ECO:0000256" key="2">
    <source>
        <dbReference type="ARBA" id="ARBA00022946"/>
    </source>
</evidence>
<accession>A0A6I8NYB0</accession>
<dbReference type="SUPFAM" id="SSF54427">
    <property type="entry name" value="NTF2-like"/>
    <property type="match status" value="1"/>
</dbReference>
<keyword evidence="4" id="KW-0496">Mitochondrion</keyword>
<proteinExistence type="inferred from homology"/>
<feature type="compositionally biased region" description="Low complexity" evidence="10">
    <location>
        <begin position="312"/>
        <end position="324"/>
    </location>
</feature>
<keyword evidence="3" id="KW-0689">Ribosomal protein</keyword>
<dbReference type="CTD" id="84311"/>
<keyword evidence="13" id="KW-1185">Reference proteome</keyword>
<dbReference type="SMART" id="SM00978">
    <property type="entry name" value="Tim44"/>
    <property type="match status" value="1"/>
</dbReference>
<dbReference type="GO" id="GO:0005739">
    <property type="term" value="C:mitochondrion"/>
    <property type="evidence" value="ECO:0000318"/>
    <property type="project" value="GO_Central"/>
</dbReference>
<dbReference type="GeneTree" id="ENSGT00390000012679"/>
<dbReference type="InterPro" id="IPR051975">
    <property type="entry name" value="mtLSU_mL45"/>
</dbReference>
<evidence type="ECO:0000256" key="8">
    <source>
        <dbReference type="ARBA" id="ARBA00043031"/>
    </source>
</evidence>
<comment type="function">
    <text evidence="9">Component of the mitochondrial large ribosomal subunit (mt-LSU). Within the mitochondrial ribosomes, required to direct the nascent polypeptide toward the tunnel exit and position the exit at a distance from the membrane surface.</text>
</comment>
<feature type="region of interest" description="Disordered" evidence="10">
    <location>
        <begin position="287"/>
        <end position="330"/>
    </location>
</feature>
<evidence type="ECO:0000256" key="1">
    <source>
        <dbReference type="ARBA" id="ARBA00004173"/>
    </source>
</evidence>
<dbReference type="GO" id="GO:0005840">
    <property type="term" value="C:ribosome"/>
    <property type="evidence" value="ECO:0007669"/>
    <property type="project" value="UniProtKB-KW"/>
</dbReference>
<sequence length="330" mass="36951">MAAPTRTGAAAWSRLRFLGRWSPQCPDVRPGPAAVVIPVRTKRRFTPPQKKAKFWTEEENRARARAAGIVIPNERPERPIVLNCTAGVFDPYIPPEGDARLTPLLKAGLKQRVEQLKQRVASQLAIRKVKEHDTTFSVKTFATKAQEIFTEAHDCLNTANHDKLHELVTEYCFPKMAEETKLKTVRWRFVESLEPPRVVQVRCTDMVSPGNVYGQVTVRMHTRQALAIYDRFGRLMYGREDLPRDVLEYVVLEKQLRNPYGAWRLHDKIVPPWAPAPDAPLKTVLIPGPGLLPGEELRDPDVATPPSPPTAETPGLPSPRARAAPPGPGV</sequence>
<dbReference type="GO" id="GO:1990904">
    <property type="term" value="C:ribonucleoprotein complex"/>
    <property type="evidence" value="ECO:0007669"/>
    <property type="project" value="UniProtKB-KW"/>
</dbReference>
<dbReference type="Bgee" id="ENSOANG00000045383">
    <property type="expression patterns" value="Expressed in heart and 7 other cell types or tissues"/>
</dbReference>
<feature type="domain" description="Tim44-like" evidence="11">
    <location>
        <begin position="122"/>
        <end position="270"/>
    </location>
</feature>
<keyword evidence="5" id="KW-0687">Ribonucleoprotein</keyword>
<dbReference type="PANTHER" id="PTHR28554:SF1">
    <property type="entry name" value="LARGE RIBOSOMAL SUBUNIT PROTEIN ML45"/>
    <property type="match status" value="1"/>
</dbReference>
<evidence type="ECO:0000259" key="11">
    <source>
        <dbReference type="SMART" id="SM00978"/>
    </source>
</evidence>
<evidence type="ECO:0000256" key="6">
    <source>
        <dbReference type="ARBA" id="ARBA00038073"/>
    </source>
</evidence>
<reference evidence="12" key="1">
    <citation type="submission" date="2025-08" db="UniProtKB">
        <authorList>
            <consortium name="Ensembl"/>
        </authorList>
    </citation>
    <scope>IDENTIFICATION</scope>
    <source>
        <strain evidence="12">Glennie</strain>
    </source>
</reference>
<dbReference type="Proteomes" id="UP000002279">
    <property type="component" value="Unplaced"/>
</dbReference>
<gene>
    <name evidence="12" type="primary">MRPL45</name>
</gene>
<evidence type="ECO:0000313" key="13">
    <source>
        <dbReference type="Proteomes" id="UP000002279"/>
    </source>
</evidence>
<keyword evidence="2" id="KW-0809">Transit peptide</keyword>
<reference evidence="12" key="2">
    <citation type="submission" date="2025-09" db="UniProtKB">
        <authorList>
            <consortium name="Ensembl"/>
        </authorList>
    </citation>
    <scope>IDENTIFICATION</scope>
    <source>
        <strain evidence="12">Glennie</strain>
    </source>
</reference>
<evidence type="ECO:0000256" key="4">
    <source>
        <dbReference type="ARBA" id="ARBA00023128"/>
    </source>
</evidence>
<comment type="subcellular location">
    <subcellularLocation>
        <location evidence="1">Mitochondrion</location>
    </subcellularLocation>
</comment>
<dbReference type="FunCoup" id="A0A6I8NYB0">
    <property type="interactions" value="946"/>
</dbReference>
<dbReference type="OrthoDB" id="19619at2759"/>
<protein>
    <recommendedName>
        <fullName evidence="7">Large ribosomal subunit protein mL45</fullName>
    </recommendedName>
    <alternativeName>
        <fullName evidence="8">39S ribosomal protein L45, mitochondrial</fullName>
    </alternativeName>
</protein>
<dbReference type="InterPro" id="IPR007379">
    <property type="entry name" value="Tim44-like_dom"/>
</dbReference>
<dbReference type="InParanoid" id="A0A6I8NYB0"/>
<dbReference type="GeneID" id="100092057"/>
<name>A0A6I8NYB0_ORNAN</name>
<evidence type="ECO:0000313" key="12">
    <source>
        <dbReference type="Ensembl" id="ENSOANP00000045801.1"/>
    </source>
</evidence>
<dbReference type="Ensembl" id="ENSOANT00000067391.1">
    <property type="protein sequence ID" value="ENSOANP00000045801.1"/>
    <property type="gene ID" value="ENSOANG00000045383.1"/>
</dbReference>
<dbReference type="KEGG" id="oaa:100092057"/>
<dbReference type="OMA" id="DWAPPKD"/>
<dbReference type="FunFam" id="3.10.450.240:FF:000003">
    <property type="entry name" value="39S ribosomal protein L45, mitochondrial"/>
    <property type="match status" value="1"/>
</dbReference>
<dbReference type="Gene3D" id="3.10.450.240">
    <property type="match status" value="1"/>
</dbReference>
<dbReference type="InterPro" id="IPR032710">
    <property type="entry name" value="NTF2-like_dom_sf"/>
</dbReference>
<evidence type="ECO:0000256" key="3">
    <source>
        <dbReference type="ARBA" id="ARBA00022980"/>
    </source>
</evidence>
<evidence type="ECO:0000256" key="9">
    <source>
        <dbReference type="ARBA" id="ARBA00045355"/>
    </source>
</evidence>
<dbReference type="RefSeq" id="XP_028905413.1">
    <property type="nucleotide sequence ID" value="XM_029049580.2"/>
</dbReference>